<dbReference type="InterPro" id="IPR036249">
    <property type="entry name" value="Thioredoxin-like_sf"/>
</dbReference>
<dbReference type="PIRSF" id="PIRSF001488">
    <property type="entry name" value="Tdi_protein"/>
    <property type="match status" value="1"/>
</dbReference>
<dbReference type="Gene3D" id="3.40.30.10">
    <property type="entry name" value="Glutaredoxin"/>
    <property type="match status" value="1"/>
</dbReference>
<comment type="subcellular location">
    <subcellularLocation>
        <location evidence="1 7">Periplasm</location>
    </subcellularLocation>
</comment>
<dbReference type="InterPro" id="IPR023205">
    <property type="entry name" value="DsbA/DsbL"/>
</dbReference>
<evidence type="ECO:0000256" key="3">
    <source>
        <dbReference type="ARBA" id="ARBA00022729"/>
    </source>
</evidence>
<sequence>MKFSRRSFAAAVIALGAAAALPAFAQNAPYTPIVPAQPTEDAGKIEVIEFFSYGCPHCAEFNPLLTAWVAKQQGDVVIRKVPITFGRAAWATIAKLYYTLEVTGDLHRLESEVFKAIHVERQNLFEEKALTEWAVKKGVDAKKFAETFNSFGVMSKVKRGDQMAQAYKIQGVPALAVEGKYLVGGRDFNETLSITDSLIAKVRSEKSGKGTAKK</sequence>
<protein>
    <recommendedName>
        <fullName evidence="7">Thiol:disulfide interchange protein</fullName>
    </recommendedName>
</protein>
<dbReference type="RefSeq" id="WP_275706448.1">
    <property type="nucleotide sequence ID" value="NZ_JAKLTN010000001.1"/>
</dbReference>
<reference evidence="10" key="1">
    <citation type="submission" date="2022-01" db="EMBL/GenBank/DDBJ databases">
        <authorList>
            <person name="Jo J.-H."/>
            <person name="Im W.-T."/>
        </authorList>
    </citation>
    <scope>NUCLEOTIDE SEQUENCE</scope>
    <source>
        <strain evidence="10">XY25</strain>
    </source>
</reference>
<comment type="similarity">
    <text evidence="2">Belongs to the thioredoxin family. DsbA subfamily.</text>
</comment>
<dbReference type="EMBL" id="JAKLTN010000001">
    <property type="protein sequence ID" value="MCG2575479.1"/>
    <property type="molecule type" value="Genomic_DNA"/>
</dbReference>
<proteinExistence type="inferred from homology"/>
<evidence type="ECO:0000256" key="5">
    <source>
        <dbReference type="ARBA" id="ARBA00023157"/>
    </source>
</evidence>
<keyword evidence="6" id="KW-0676">Redox-active center</keyword>
<evidence type="ECO:0000256" key="1">
    <source>
        <dbReference type="ARBA" id="ARBA00004418"/>
    </source>
</evidence>
<evidence type="ECO:0000256" key="7">
    <source>
        <dbReference type="PIRNR" id="PIRNR001488"/>
    </source>
</evidence>
<keyword evidence="4 7" id="KW-0574">Periplasm</keyword>
<evidence type="ECO:0000256" key="4">
    <source>
        <dbReference type="ARBA" id="ARBA00022764"/>
    </source>
</evidence>
<dbReference type="PROSITE" id="PS00194">
    <property type="entry name" value="THIOREDOXIN_1"/>
    <property type="match status" value="1"/>
</dbReference>
<dbReference type="InterPro" id="IPR013766">
    <property type="entry name" value="Thioredoxin_domain"/>
</dbReference>
<dbReference type="InterPro" id="IPR006311">
    <property type="entry name" value="TAT_signal"/>
</dbReference>
<dbReference type="InterPro" id="IPR050824">
    <property type="entry name" value="Thiol_disulfide_DsbA"/>
</dbReference>
<organism evidence="10 11">
    <name type="scientific">Dechloromonas hankyongensis</name>
    <dbReference type="NCBI Taxonomy" id="2908002"/>
    <lineage>
        <taxon>Bacteria</taxon>
        <taxon>Pseudomonadati</taxon>
        <taxon>Pseudomonadota</taxon>
        <taxon>Betaproteobacteria</taxon>
        <taxon>Rhodocyclales</taxon>
        <taxon>Azonexaceae</taxon>
        <taxon>Dechloromonas</taxon>
    </lineage>
</organism>
<dbReference type="PROSITE" id="PS51352">
    <property type="entry name" value="THIOREDOXIN_2"/>
    <property type="match status" value="1"/>
</dbReference>
<comment type="caution">
    <text evidence="10">The sequence shown here is derived from an EMBL/GenBank/DDBJ whole genome shotgun (WGS) entry which is preliminary data.</text>
</comment>
<evidence type="ECO:0000256" key="6">
    <source>
        <dbReference type="ARBA" id="ARBA00023284"/>
    </source>
</evidence>
<evidence type="ECO:0000256" key="2">
    <source>
        <dbReference type="ARBA" id="ARBA00005791"/>
    </source>
</evidence>
<accession>A0ABS9JX56</accession>
<feature type="chain" id="PRO_5047017513" description="Thiol:disulfide interchange protein" evidence="8">
    <location>
        <begin position="26"/>
        <end position="214"/>
    </location>
</feature>
<evidence type="ECO:0000259" key="9">
    <source>
        <dbReference type="PROSITE" id="PS51352"/>
    </source>
</evidence>
<dbReference type="PANTHER" id="PTHR35891">
    <property type="entry name" value="THIOL:DISULFIDE INTERCHANGE PROTEIN DSBA"/>
    <property type="match status" value="1"/>
</dbReference>
<dbReference type="PROSITE" id="PS51318">
    <property type="entry name" value="TAT"/>
    <property type="match status" value="1"/>
</dbReference>
<feature type="signal peptide" evidence="8">
    <location>
        <begin position="1"/>
        <end position="25"/>
    </location>
</feature>
<dbReference type="PANTHER" id="PTHR35891:SF3">
    <property type="entry name" value="THIOL:DISULFIDE INTERCHANGE PROTEIN DSBL"/>
    <property type="match status" value="1"/>
</dbReference>
<feature type="domain" description="Thioredoxin" evidence="9">
    <location>
        <begin position="15"/>
        <end position="200"/>
    </location>
</feature>
<keyword evidence="5 7" id="KW-1015">Disulfide bond</keyword>
<dbReference type="Proteomes" id="UP001165384">
    <property type="component" value="Unassembled WGS sequence"/>
</dbReference>
<dbReference type="InterPro" id="IPR001853">
    <property type="entry name" value="DSBA-like_thioredoxin_dom"/>
</dbReference>
<name>A0ABS9JX56_9RHOO</name>
<evidence type="ECO:0000313" key="11">
    <source>
        <dbReference type="Proteomes" id="UP001165384"/>
    </source>
</evidence>
<dbReference type="SUPFAM" id="SSF52833">
    <property type="entry name" value="Thioredoxin-like"/>
    <property type="match status" value="1"/>
</dbReference>
<dbReference type="CDD" id="cd03019">
    <property type="entry name" value="DsbA_DsbA"/>
    <property type="match status" value="1"/>
</dbReference>
<dbReference type="InterPro" id="IPR017937">
    <property type="entry name" value="Thioredoxin_CS"/>
</dbReference>
<gene>
    <name evidence="10" type="ORF">LZ012_00560</name>
</gene>
<keyword evidence="11" id="KW-1185">Reference proteome</keyword>
<keyword evidence="3 8" id="KW-0732">Signal</keyword>
<evidence type="ECO:0000256" key="8">
    <source>
        <dbReference type="SAM" id="SignalP"/>
    </source>
</evidence>
<dbReference type="Pfam" id="PF01323">
    <property type="entry name" value="DSBA"/>
    <property type="match status" value="1"/>
</dbReference>
<evidence type="ECO:0000313" key="10">
    <source>
        <dbReference type="EMBL" id="MCG2575479.1"/>
    </source>
</evidence>